<evidence type="ECO:0000256" key="2">
    <source>
        <dbReference type="ARBA" id="ARBA00008284"/>
    </source>
</evidence>
<evidence type="ECO:0000256" key="9">
    <source>
        <dbReference type="SAM" id="MobiDB-lite"/>
    </source>
</evidence>
<gene>
    <name evidence="13" type="primary">tm2d2</name>
    <name evidence="13" type="ORF">N1851_017075</name>
</gene>
<evidence type="ECO:0000259" key="12">
    <source>
        <dbReference type="Pfam" id="PF05154"/>
    </source>
</evidence>
<keyword evidence="3 10" id="KW-0812">Transmembrane</keyword>
<dbReference type="PANTHER" id="PTHR21016:SF4">
    <property type="entry name" value="TM2 DOMAIN-CONTAINING PROTEIN 2"/>
    <property type="match status" value="1"/>
</dbReference>
<comment type="caution">
    <text evidence="13">The sequence shown here is derived from an EMBL/GenBank/DDBJ whole genome shotgun (WGS) entry which is preliminary data.</text>
</comment>
<evidence type="ECO:0000256" key="10">
    <source>
        <dbReference type="SAM" id="Phobius"/>
    </source>
</evidence>
<comment type="subcellular location">
    <subcellularLocation>
        <location evidence="1">Membrane</location>
        <topology evidence="1">Multi-pass membrane protein</topology>
    </subcellularLocation>
</comment>
<feature type="signal peptide" evidence="11">
    <location>
        <begin position="1"/>
        <end position="32"/>
    </location>
</feature>
<dbReference type="EMBL" id="JAOPHQ010003129">
    <property type="protein sequence ID" value="KAK0144567.1"/>
    <property type="molecule type" value="Genomic_DNA"/>
</dbReference>
<evidence type="ECO:0000256" key="4">
    <source>
        <dbReference type="ARBA" id="ARBA00022729"/>
    </source>
</evidence>
<evidence type="ECO:0000313" key="13">
    <source>
        <dbReference type="EMBL" id="KAK0144567.1"/>
    </source>
</evidence>
<dbReference type="AlphaFoldDB" id="A0AA47MQ79"/>
<accession>A0AA47MQ79</accession>
<keyword evidence="7" id="KW-0325">Glycoprotein</keyword>
<dbReference type="InterPro" id="IPR007829">
    <property type="entry name" value="TM2"/>
</dbReference>
<organism evidence="13 14">
    <name type="scientific">Merluccius polli</name>
    <name type="common">Benguela hake</name>
    <name type="synonym">Merluccius cadenati</name>
    <dbReference type="NCBI Taxonomy" id="89951"/>
    <lineage>
        <taxon>Eukaryota</taxon>
        <taxon>Metazoa</taxon>
        <taxon>Chordata</taxon>
        <taxon>Craniata</taxon>
        <taxon>Vertebrata</taxon>
        <taxon>Euteleostomi</taxon>
        <taxon>Actinopterygii</taxon>
        <taxon>Neopterygii</taxon>
        <taxon>Teleostei</taxon>
        <taxon>Neoteleostei</taxon>
        <taxon>Acanthomorphata</taxon>
        <taxon>Zeiogadaria</taxon>
        <taxon>Gadariae</taxon>
        <taxon>Gadiformes</taxon>
        <taxon>Gadoidei</taxon>
        <taxon>Merlucciidae</taxon>
        <taxon>Merluccius</taxon>
    </lineage>
</organism>
<evidence type="ECO:0000256" key="11">
    <source>
        <dbReference type="SAM" id="SignalP"/>
    </source>
</evidence>
<evidence type="ECO:0000256" key="6">
    <source>
        <dbReference type="ARBA" id="ARBA00023136"/>
    </source>
</evidence>
<comment type="similarity">
    <text evidence="2">Belongs to the TM2 family.</text>
</comment>
<dbReference type="Pfam" id="PF05154">
    <property type="entry name" value="TM2"/>
    <property type="match status" value="1"/>
</dbReference>
<evidence type="ECO:0000256" key="7">
    <source>
        <dbReference type="ARBA" id="ARBA00023180"/>
    </source>
</evidence>
<proteinExistence type="inferred from homology"/>
<protein>
    <recommendedName>
        <fullName evidence="8">TM2 domain-containing protein 2</fullName>
    </recommendedName>
</protein>
<feature type="transmembrane region" description="Helical" evidence="10">
    <location>
        <begin position="203"/>
        <end position="226"/>
    </location>
</feature>
<dbReference type="GO" id="GO:0016020">
    <property type="term" value="C:membrane"/>
    <property type="evidence" value="ECO:0007669"/>
    <property type="project" value="UniProtKB-SubCell"/>
</dbReference>
<feature type="transmembrane region" description="Helical" evidence="10">
    <location>
        <begin position="172"/>
        <end position="191"/>
    </location>
</feature>
<keyword evidence="14" id="KW-1185">Reference proteome</keyword>
<name>A0AA47MQ79_MERPO</name>
<dbReference type="PANTHER" id="PTHR21016">
    <property type="entry name" value="BETA-AMYLOID BINDING PROTEIN-RELATED"/>
    <property type="match status" value="1"/>
</dbReference>
<feature type="compositionally biased region" description="Low complexity" evidence="9">
    <location>
        <begin position="53"/>
        <end position="63"/>
    </location>
</feature>
<evidence type="ECO:0000256" key="8">
    <source>
        <dbReference type="ARBA" id="ARBA00040896"/>
    </source>
</evidence>
<evidence type="ECO:0000256" key="3">
    <source>
        <dbReference type="ARBA" id="ARBA00022692"/>
    </source>
</evidence>
<keyword evidence="4 11" id="KW-0732">Signal</keyword>
<dbReference type="Proteomes" id="UP001174136">
    <property type="component" value="Unassembled WGS sequence"/>
</dbReference>
<feature type="chain" id="PRO_5041316535" description="TM2 domain-containing protein 2" evidence="11">
    <location>
        <begin position="33"/>
        <end position="237"/>
    </location>
</feature>
<keyword evidence="6 10" id="KW-0472">Membrane</keyword>
<dbReference type="InterPro" id="IPR050932">
    <property type="entry name" value="TM2D1-3-like"/>
</dbReference>
<evidence type="ECO:0000256" key="5">
    <source>
        <dbReference type="ARBA" id="ARBA00022989"/>
    </source>
</evidence>
<evidence type="ECO:0000313" key="14">
    <source>
        <dbReference type="Proteomes" id="UP001174136"/>
    </source>
</evidence>
<evidence type="ECO:0000256" key="1">
    <source>
        <dbReference type="ARBA" id="ARBA00004141"/>
    </source>
</evidence>
<keyword evidence="5 10" id="KW-1133">Transmembrane helix</keyword>
<feature type="region of interest" description="Disordered" evidence="9">
    <location>
        <begin position="53"/>
        <end position="82"/>
    </location>
</feature>
<sequence>MARISVNYILLCGQLLLLLTVLLLQCLGGIHSHNSTAATAAADAANGTAAAGGTAGGTAAAGTPSSQRPPPSPDNVTTPVMPAEYEYRPPSPVVLCSYLPDEFVHCQDPVDHAGNKSAYAELGHGCVGWGGQTAKEVNYTPVICTALELIECSGPKEFLRGNVPCIKYTGHYFITTLLYSFFLGCFGVDRFCLGHTGTAVGKLLTLGGLGIWWFVDLILLITGGLMPSDFSNWCTYY</sequence>
<reference evidence="13" key="1">
    <citation type="journal article" date="2023" name="Front. Mar. Sci.">
        <title>A new Merluccius polli reference genome to investigate the effects of global change in West African waters.</title>
        <authorList>
            <person name="Mateo J.L."/>
            <person name="Blanco-Fernandez C."/>
            <person name="Garcia-Vazquez E."/>
            <person name="Machado-Schiaffino G."/>
        </authorList>
    </citation>
    <scope>NUCLEOTIDE SEQUENCE</scope>
    <source>
        <strain evidence="13">C29</strain>
        <tissue evidence="13">Fin</tissue>
    </source>
</reference>
<feature type="domain" description="TM2" evidence="12">
    <location>
        <begin position="170"/>
        <end position="218"/>
    </location>
</feature>